<reference evidence="3" key="1">
    <citation type="journal article" date="2017" name="Front. Plant Sci.">
        <title>Climate Clever Clovers: New Paradigm to Reduce the Environmental Footprint of Ruminants by Breeding Low Methanogenic Forages Utilizing Haplotype Variation.</title>
        <authorList>
            <person name="Kaur P."/>
            <person name="Appels R."/>
            <person name="Bayer P.E."/>
            <person name="Keeble-Gagnere G."/>
            <person name="Wang J."/>
            <person name="Hirakawa H."/>
            <person name="Shirasawa K."/>
            <person name="Vercoe P."/>
            <person name="Stefanova K."/>
            <person name="Durmic Z."/>
            <person name="Nichols P."/>
            <person name="Revell C."/>
            <person name="Isobe S.N."/>
            <person name="Edwards D."/>
            <person name="Erskine W."/>
        </authorList>
    </citation>
    <scope>NUCLEOTIDE SEQUENCE [LARGE SCALE GENOMIC DNA]</scope>
    <source>
        <strain evidence="3">cv. Daliak</strain>
    </source>
</reference>
<gene>
    <name evidence="2" type="ORF">TSUD_154960</name>
</gene>
<dbReference type="EMBL" id="DF973301">
    <property type="protein sequence ID" value="GAU25022.1"/>
    <property type="molecule type" value="Genomic_DNA"/>
</dbReference>
<evidence type="ECO:0000313" key="2">
    <source>
        <dbReference type="EMBL" id="GAU25022.1"/>
    </source>
</evidence>
<protein>
    <submittedName>
        <fullName evidence="2">Uncharacterized protein</fullName>
    </submittedName>
</protein>
<dbReference type="AlphaFoldDB" id="A0A2Z6MI77"/>
<feature type="region of interest" description="Disordered" evidence="1">
    <location>
        <begin position="1"/>
        <end position="28"/>
    </location>
</feature>
<proteinExistence type="predicted"/>
<name>A0A2Z6MI77_TRISU</name>
<evidence type="ECO:0000313" key="3">
    <source>
        <dbReference type="Proteomes" id="UP000242715"/>
    </source>
</evidence>
<organism evidence="2 3">
    <name type="scientific">Trifolium subterraneum</name>
    <name type="common">Subterranean clover</name>
    <dbReference type="NCBI Taxonomy" id="3900"/>
    <lineage>
        <taxon>Eukaryota</taxon>
        <taxon>Viridiplantae</taxon>
        <taxon>Streptophyta</taxon>
        <taxon>Embryophyta</taxon>
        <taxon>Tracheophyta</taxon>
        <taxon>Spermatophyta</taxon>
        <taxon>Magnoliopsida</taxon>
        <taxon>eudicotyledons</taxon>
        <taxon>Gunneridae</taxon>
        <taxon>Pentapetalae</taxon>
        <taxon>rosids</taxon>
        <taxon>fabids</taxon>
        <taxon>Fabales</taxon>
        <taxon>Fabaceae</taxon>
        <taxon>Papilionoideae</taxon>
        <taxon>50 kb inversion clade</taxon>
        <taxon>NPAAA clade</taxon>
        <taxon>Hologalegina</taxon>
        <taxon>IRL clade</taxon>
        <taxon>Trifolieae</taxon>
        <taxon>Trifolium</taxon>
    </lineage>
</organism>
<keyword evidence="3" id="KW-1185">Reference proteome</keyword>
<accession>A0A2Z6MI77</accession>
<dbReference type="Proteomes" id="UP000242715">
    <property type="component" value="Unassembled WGS sequence"/>
</dbReference>
<sequence length="59" mass="6832">MIGFVGWQTDRLSDRSDGSARKKEKADEGGTPFVVYLILYKNVDRREKIKFGEVRNEKP</sequence>
<feature type="compositionally biased region" description="Basic and acidic residues" evidence="1">
    <location>
        <begin position="11"/>
        <end position="28"/>
    </location>
</feature>
<evidence type="ECO:0000256" key="1">
    <source>
        <dbReference type="SAM" id="MobiDB-lite"/>
    </source>
</evidence>